<feature type="compositionally biased region" description="Low complexity" evidence="1">
    <location>
        <begin position="18"/>
        <end position="32"/>
    </location>
</feature>
<name>A0A316UKW8_9BASI</name>
<feature type="region of interest" description="Disordered" evidence="1">
    <location>
        <begin position="505"/>
        <end position="542"/>
    </location>
</feature>
<evidence type="ECO:0000313" key="4">
    <source>
        <dbReference type="EMBL" id="PWN24573.1"/>
    </source>
</evidence>
<keyword evidence="2" id="KW-0812">Transmembrane</keyword>
<feature type="region of interest" description="Disordered" evidence="1">
    <location>
        <begin position="63"/>
        <end position="88"/>
    </location>
</feature>
<dbReference type="PANTHER" id="PTHR12203:SF107">
    <property type="entry name" value="GLYCOSYL TRANSFERASE CAP10 DOMAIN-CONTAINING PROTEIN"/>
    <property type="match status" value="1"/>
</dbReference>
<dbReference type="Pfam" id="PF05686">
    <property type="entry name" value="Glyco_transf_90"/>
    <property type="match status" value="1"/>
</dbReference>
<dbReference type="GeneID" id="37028989"/>
<dbReference type="OrthoDB" id="202415at2759"/>
<reference evidence="4 5" key="1">
    <citation type="journal article" date="2018" name="Mol. Biol. Evol.">
        <title>Broad Genomic Sampling Reveals a Smut Pathogenic Ancestry of the Fungal Clade Ustilaginomycotina.</title>
        <authorList>
            <person name="Kijpornyongpan T."/>
            <person name="Mondo S.J."/>
            <person name="Barry K."/>
            <person name="Sandor L."/>
            <person name="Lee J."/>
            <person name="Lipzen A."/>
            <person name="Pangilinan J."/>
            <person name="LaButti K."/>
            <person name="Hainaut M."/>
            <person name="Henrissat B."/>
            <person name="Grigoriev I.V."/>
            <person name="Spatafora J.W."/>
            <person name="Aime M.C."/>
        </authorList>
    </citation>
    <scope>NUCLEOTIDE SEQUENCE [LARGE SCALE GENOMIC DNA]</scope>
    <source>
        <strain evidence="4 5">MCA 5214</strain>
    </source>
</reference>
<keyword evidence="2" id="KW-0472">Membrane</keyword>
<feature type="domain" description="Glycosyl transferase CAP10" evidence="3">
    <location>
        <begin position="190"/>
        <end position="428"/>
    </location>
</feature>
<keyword evidence="2" id="KW-1133">Transmembrane helix</keyword>
<evidence type="ECO:0000259" key="3">
    <source>
        <dbReference type="SMART" id="SM00672"/>
    </source>
</evidence>
<evidence type="ECO:0000256" key="1">
    <source>
        <dbReference type="SAM" id="MobiDB-lite"/>
    </source>
</evidence>
<feature type="transmembrane region" description="Helical" evidence="2">
    <location>
        <begin position="39"/>
        <end position="60"/>
    </location>
</feature>
<dbReference type="Proteomes" id="UP000245884">
    <property type="component" value="Unassembled WGS sequence"/>
</dbReference>
<dbReference type="EMBL" id="KZ819680">
    <property type="protein sequence ID" value="PWN24573.1"/>
    <property type="molecule type" value="Genomic_DNA"/>
</dbReference>
<keyword evidence="5" id="KW-1185">Reference proteome</keyword>
<dbReference type="RefSeq" id="XP_025359185.1">
    <property type="nucleotide sequence ID" value="XM_025507166.1"/>
</dbReference>
<feature type="compositionally biased region" description="Low complexity" evidence="1">
    <location>
        <begin position="63"/>
        <end position="76"/>
    </location>
</feature>
<dbReference type="InterPro" id="IPR006598">
    <property type="entry name" value="CAP10"/>
</dbReference>
<feature type="region of interest" description="Disordered" evidence="1">
    <location>
        <begin position="1"/>
        <end position="32"/>
    </location>
</feature>
<protein>
    <recommendedName>
        <fullName evidence="3">Glycosyl transferase CAP10 domain-containing protein</fullName>
    </recommendedName>
</protein>
<dbReference type="SMART" id="SM00672">
    <property type="entry name" value="CAP10"/>
    <property type="match status" value="1"/>
</dbReference>
<accession>A0A316UKW8</accession>
<organism evidence="4 5">
    <name type="scientific">Jaminaea rosea</name>
    <dbReference type="NCBI Taxonomy" id="1569628"/>
    <lineage>
        <taxon>Eukaryota</taxon>
        <taxon>Fungi</taxon>
        <taxon>Dikarya</taxon>
        <taxon>Basidiomycota</taxon>
        <taxon>Ustilaginomycotina</taxon>
        <taxon>Exobasidiomycetes</taxon>
        <taxon>Microstromatales</taxon>
        <taxon>Microstromatales incertae sedis</taxon>
        <taxon>Jaminaea</taxon>
    </lineage>
</organism>
<dbReference type="InterPro" id="IPR051091">
    <property type="entry name" value="O-Glucosyltr/Glycosyltrsf_90"/>
</dbReference>
<evidence type="ECO:0000313" key="5">
    <source>
        <dbReference type="Proteomes" id="UP000245884"/>
    </source>
</evidence>
<proteinExistence type="predicted"/>
<dbReference type="PANTHER" id="PTHR12203">
    <property type="entry name" value="KDEL LYS-ASP-GLU-LEU CONTAINING - RELATED"/>
    <property type="match status" value="1"/>
</dbReference>
<evidence type="ECO:0000256" key="2">
    <source>
        <dbReference type="SAM" id="Phobius"/>
    </source>
</evidence>
<gene>
    <name evidence="4" type="ORF">BDZ90DRAFT_234853</name>
</gene>
<dbReference type="AlphaFoldDB" id="A0A316UKW8"/>
<sequence length="567" mass="62989">MAQHQYTPVSKDDDGQGESHNSNGHSRSRSQISTPLSRTLLRLPPALCSIFLFLCIIFSLTTPSSSPLSPSSRPRPNNNGETPLPRLVQQDLTLPQSTCRREFPLLYPQLDELRRHWKSHNLIRQSQIDSLEAASRKQDRWGWSRLVLHGNRLWLRSHHEGLEFGGRHRQRAMLGLFNQAIQSSPSVDGPLPSVDLLVTTGDRDVIGPDPGLKRGPLWVLAKHRLVHDTAGQWLAPDFGFLGWPEAQLPGHAEVVDTLQRKEEESYPWEKKDDRAFWRGFPNIYPVRRDMMARTRNASHLPVDHPDAWADVFATTFDRPDGLNQNDPEVKPLVPIEEHCRRKYLLHAEGNSYSGRGKFLWTCHSVTIAHKLDWAQHFHAALIDDPKSKKRNWIELQGEGWDGLEETVRALWELDSDPKALTGKGKQSSNYRGWLGAATAKGIFSSRSSQLTAREIADNARDSLRDRYLTPAATACYVRGALRAYGEVMDRATWPADAITQSATAGVGGVGGAAASGRQGISGEAGPRPKAGNGHSPGHDLGTAGAIGDISYESWLLTNGGDWPPPRA</sequence>